<dbReference type="EMBL" id="JAPDHW010000005">
    <property type="protein sequence ID" value="MCW3168615.1"/>
    <property type="molecule type" value="Genomic_DNA"/>
</dbReference>
<dbReference type="RefSeq" id="WP_264749819.1">
    <property type="nucleotide sequence ID" value="NZ_JAPDHW010000005.1"/>
</dbReference>
<sequence length="100" mass="12232">MQIEFSKIAKQTLHDQIEVLEKTWTKKEIINFLRDIKKVSENLRVNKLEMYQKYSKDIRSALIGKRHVRMFFKKESENKIIVLLFFDMRQDPRKIFDILK</sequence>
<evidence type="ECO:0000313" key="2">
    <source>
        <dbReference type="Proteomes" id="UP001163731"/>
    </source>
</evidence>
<evidence type="ECO:0008006" key="3">
    <source>
        <dbReference type="Google" id="ProtNLM"/>
    </source>
</evidence>
<protein>
    <recommendedName>
        <fullName evidence="3">Plasmid stabilization protein</fullName>
    </recommendedName>
</protein>
<organism evidence="1 2">
    <name type="scientific">Chryseobacterium kimseyorum</name>
    <dbReference type="NCBI Taxonomy" id="2984028"/>
    <lineage>
        <taxon>Bacteria</taxon>
        <taxon>Pseudomonadati</taxon>
        <taxon>Bacteroidota</taxon>
        <taxon>Flavobacteriia</taxon>
        <taxon>Flavobacteriales</taxon>
        <taxon>Weeksellaceae</taxon>
        <taxon>Chryseobacterium group</taxon>
        <taxon>Chryseobacterium</taxon>
    </lineage>
</organism>
<name>A0ABT3HXS2_9FLAO</name>
<dbReference type="InterPro" id="IPR035093">
    <property type="entry name" value="RelE/ParE_toxin_dom_sf"/>
</dbReference>
<keyword evidence="2" id="KW-1185">Reference proteome</keyword>
<evidence type="ECO:0000313" key="1">
    <source>
        <dbReference type="EMBL" id="MCW3168615.1"/>
    </source>
</evidence>
<comment type="caution">
    <text evidence="1">The sequence shown here is derived from an EMBL/GenBank/DDBJ whole genome shotgun (WGS) entry which is preliminary data.</text>
</comment>
<dbReference type="Gene3D" id="3.30.2310.20">
    <property type="entry name" value="RelE-like"/>
    <property type="match status" value="1"/>
</dbReference>
<reference evidence="1" key="1">
    <citation type="submission" date="2022-10" db="EMBL/GenBank/DDBJ databases">
        <title>Chryseobacterium babae sp. nov. isolated from the gut of the beetle Oryctes rhinoceros, and Chryseobacterium kimseyorum sp. nov., isolated from a stick insect rearing cage.</title>
        <authorList>
            <person name="Shelomi M."/>
            <person name="Han C.-J."/>
            <person name="Chen W.-M."/>
            <person name="Chen H.-K."/>
            <person name="Liaw S.-J."/>
            <person name="Muhle E."/>
            <person name="Clermont D."/>
        </authorList>
    </citation>
    <scope>NUCLEOTIDE SEQUENCE</scope>
    <source>
        <strain evidence="1">09-1422</strain>
    </source>
</reference>
<accession>A0ABT3HXS2</accession>
<proteinExistence type="predicted"/>
<dbReference type="Proteomes" id="UP001163731">
    <property type="component" value="Unassembled WGS sequence"/>
</dbReference>
<gene>
    <name evidence="1" type="ORF">OMO38_08750</name>
</gene>